<dbReference type="InterPro" id="IPR042560">
    <property type="entry name" value="Exo84_C_2"/>
</dbReference>
<dbReference type="EMBL" id="JBGMDY010000009">
    <property type="protein sequence ID" value="KAL2323407.1"/>
    <property type="molecule type" value="Genomic_DNA"/>
</dbReference>
<dbReference type="Pfam" id="PF08700">
    <property type="entry name" value="VPS51_Exo84_N"/>
    <property type="match status" value="1"/>
</dbReference>
<keyword evidence="3" id="KW-0268">Exocytosis</keyword>
<comment type="caution">
    <text evidence="6">The sequence shown here is derived from an EMBL/GenBank/DDBJ whole genome shotgun (WGS) entry which is preliminary data.</text>
</comment>
<dbReference type="InterPro" id="IPR033961">
    <property type="entry name" value="Exo84"/>
</dbReference>
<dbReference type="GO" id="GO:0006887">
    <property type="term" value="P:exocytosis"/>
    <property type="evidence" value="ECO:0007669"/>
    <property type="project" value="UniProtKB-KW"/>
</dbReference>
<proteinExistence type="inferred from homology"/>
<dbReference type="Proteomes" id="UP001603857">
    <property type="component" value="Unassembled WGS sequence"/>
</dbReference>
<organism evidence="6 7">
    <name type="scientific">Flemingia macrophylla</name>
    <dbReference type="NCBI Taxonomy" id="520843"/>
    <lineage>
        <taxon>Eukaryota</taxon>
        <taxon>Viridiplantae</taxon>
        <taxon>Streptophyta</taxon>
        <taxon>Embryophyta</taxon>
        <taxon>Tracheophyta</taxon>
        <taxon>Spermatophyta</taxon>
        <taxon>Magnoliopsida</taxon>
        <taxon>eudicotyledons</taxon>
        <taxon>Gunneridae</taxon>
        <taxon>Pentapetalae</taxon>
        <taxon>rosids</taxon>
        <taxon>fabids</taxon>
        <taxon>Fabales</taxon>
        <taxon>Fabaceae</taxon>
        <taxon>Papilionoideae</taxon>
        <taxon>50 kb inversion clade</taxon>
        <taxon>NPAAA clade</taxon>
        <taxon>indigoferoid/millettioid clade</taxon>
        <taxon>Phaseoleae</taxon>
        <taxon>Flemingia</taxon>
    </lineage>
</organism>
<evidence type="ECO:0000256" key="2">
    <source>
        <dbReference type="ARBA" id="ARBA00022448"/>
    </source>
</evidence>
<feature type="region of interest" description="Disordered" evidence="4">
    <location>
        <begin position="1"/>
        <end position="47"/>
    </location>
</feature>
<keyword evidence="7" id="KW-1185">Reference proteome</keyword>
<reference evidence="6 7" key="1">
    <citation type="submission" date="2024-08" db="EMBL/GenBank/DDBJ databases">
        <title>Insights into the chromosomal genome structure of Flemingia macrophylla.</title>
        <authorList>
            <person name="Ding Y."/>
            <person name="Zhao Y."/>
            <person name="Bi W."/>
            <person name="Wu M."/>
            <person name="Zhao G."/>
            <person name="Gong Y."/>
            <person name="Li W."/>
            <person name="Zhang P."/>
        </authorList>
    </citation>
    <scope>NUCLEOTIDE SEQUENCE [LARGE SCALE GENOMIC DNA]</scope>
    <source>
        <strain evidence="6">DYQJB</strain>
        <tissue evidence="6">Leaf</tissue>
    </source>
</reference>
<keyword evidence="2" id="KW-0813">Transport</keyword>
<evidence type="ECO:0000313" key="6">
    <source>
        <dbReference type="EMBL" id="KAL2323407.1"/>
    </source>
</evidence>
<feature type="compositionally biased region" description="Basic and acidic residues" evidence="4">
    <location>
        <begin position="746"/>
        <end position="756"/>
    </location>
</feature>
<dbReference type="InterPro" id="IPR016159">
    <property type="entry name" value="Cullin_repeat-like_dom_sf"/>
</dbReference>
<dbReference type="InterPro" id="IPR032403">
    <property type="entry name" value="Exo84_C"/>
</dbReference>
<dbReference type="AlphaFoldDB" id="A0ABD1LIQ5"/>
<comment type="similarity">
    <text evidence="1">Belongs to the EXO84 family.</text>
</comment>
<feature type="domain" description="Exocyst component Exo84 C-terminal" evidence="5">
    <location>
        <begin position="150"/>
        <end position="327"/>
    </location>
</feature>
<feature type="region of interest" description="Disordered" evidence="4">
    <location>
        <begin position="746"/>
        <end position="779"/>
    </location>
</feature>
<dbReference type="Pfam" id="PF16528">
    <property type="entry name" value="Exo84_C"/>
    <property type="match status" value="1"/>
</dbReference>
<evidence type="ECO:0000256" key="3">
    <source>
        <dbReference type="ARBA" id="ARBA00022483"/>
    </source>
</evidence>
<feature type="region of interest" description="Disordered" evidence="4">
    <location>
        <begin position="802"/>
        <end position="848"/>
    </location>
</feature>
<protein>
    <recommendedName>
        <fullName evidence="5">Exocyst component Exo84 C-terminal domain-containing protein</fullName>
    </recommendedName>
</protein>
<evidence type="ECO:0000259" key="5">
    <source>
        <dbReference type="Pfam" id="PF16528"/>
    </source>
</evidence>
<dbReference type="InterPro" id="IPR042561">
    <property type="entry name" value="Exo84_C_1"/>
</dbReference>
<dbReference type="SUPFAM" id="SSF74788">
    <property type="entry name" value="Cullin repeat-like"/>
    <property type="match status" value="1"/>
</dbReference>
<gene>
    <name evidence="6" type="ORF">Fmac_027786</name>
</gene>
<evidence type="ECO:0000256" key="4">
    <source>
        <dbReference type="SAM" id="MobiDB-lite"/>
    </source>
</evidence>
<dbReference type="PANTHER" id="PTHR21426:SF13">
    <property type="entry name" value="OS08G0566700 PROTEIN"/>
    <property type="match status" value="1"/>
</dbReference>
<dbReference type="PANTHER" id="PTHR21426">
    <property type="entry name" value="EXOCYST COMPLEX COMPONENT 8"/>
    <property type="match status" value="1"/>
</dbReference>
<sequence length="848" mass="95839">MEMESASAPSKFRFRDHSEPESENSSEPSSDVVSAVTPSNTRHHDPDLQIESITGRGIKHLCDELRELQEAANEDLQKNIFSKYSTFLRILEEVIGMENELVQLENHFISHKKQVKDLIDRIYPKILSIEIALEDNIDFVSSPPNELEVHINECLENLDVLIPENRIDEALQLLESADEQYSQDCSHGDIALYNSLISEKKSMLIQQMTQIAENHRTAGPELQRTLAGLNRLGDSQLAIKLLLKHYHLRIETGTDNLQWAKSSSSEIYIRELARFVFSMISQAARSFAVLCGETSPYASELILWANEETKSFIIGFDKYIKGASAISGGLHSAVKAVKFAVMYCSLLENQKLVLRPYLVKHLSPCMEEILSTHINHFKKVIGIFSASDPWILEKYLVSGVFVGAGSSSLTAEEQHDYCLLTASGRKVLTLLQAIVEDISPLVSLQMGSLVISGITKLFKEYIVILERALTRETSTSEQGSPIIKAETIPQQVSILANLSTLMQFLSIMVKNIFSSSDQIDLQVLENHSIVQQQQELDDFLLFIEEGSNKLRNVFCQQLIQRVLSTYQRHQIFSASNHNDKFDANTIHHPMPSGIFQVLFLELRKIEQLEEENVFEVNWMVGLLRELMESMFIWVSNNKDILATTEENVSSQTDQAKQVLIPSLLFILLDFIVGGHEFILDVEFLVEIGMYGGYFSKDPLLLLTLMKSTFNSAGLDPFKDVDDDDWAIDAATKTIQRLLEIEKTSLHQKKESHEHDNQINQSAHRCDFSEEDDKNSSYNNVVDTVDSEKHEVTKHDLKVAIDAKTDSVGELENIDFEEATDTKNDELSPTSSVGELEQNSEETEPKTDE</sequence>
<dbReference type="Gene3D" id="1.20.58.1210">
    <property type="entry name" value="Exo84p, N-terminal helical domain"/>
    <property type="match status" value="1"/>
</dbReference>
<name>A0ABD1LIQ5_9FABA</name>
<dbReference type="Gene3D" id="1.20.58.1220">
    <property type="entry name" value="Exo84p, C-terminal helical domain"/>
    <property type="match status" value="1"/>
</dbReference>
<evidence type="ECO:0000256" key="1">
    <source>
        <dbReference type="ARBA" id="ARBA00007210"/>
    </source>
</evidence>
<accession>A0ABD1LIQ5</accession>
<evidence type="ECO:0000313" key="7">
    <source>
        <dbReference type="Proteomes" id="UP001603857"/>
    </source>
</evidence>